<accession>A0A0C3G4I0</accession>
<dbReference type="InParanoid" id="A0A0C3G4I0"/>
<reference evidence="1 2" key="1">
    <citation type="submission" date="2014-04" db="EMBL/GenBank/DDBJ databases">
        <authorList>
            <consortium name="DOE Joint Genome Institute"/>
            <person name="Kuo A."/>
            <person name="Tarkka M."/>
            <person name="Buscot F."/>
            <person name="Kohler A."/>
            <person name="Nagy L.G."/>
            <person name="Floudas D."/>
            <person name="Copeland A."/>
            <person name="Barry K.W."/>
            <person name="Cichocki N."/>
            <person name="Veneault-Fourrey C."/>
            <person name="LaButti K."/>
            <person name="Lindquist E.A."/>
            <person name="Lipzen A."/>
            <person name="Lundell T."/>
            <person name="Morin E."/>
            <person name="Murat C."/>
            <person name="Sun H."/>
            <person name="Tunlid A."/>
            <person name="Henrissat B."/>
            <person name="Grigoriev I.V."/>
            <person name="Hibbett D.S."/>
            <person name="Martin F."/>
            <person name="Nordberg H.P."/>
            <person name="Cantor M.N."/>
            <person name="Hua S.X."/>
        </authorList>
    </citation>
    <scope>NUCLEOTIDE SEQUENCE [LARGE SCALE GENOMIC DNA]</scope>
    <source>
        <strain evidence="1 2">F 1598</strain>
    </source>
</reference>
<dbReference type="Proteomes" id="UP000054166">
    <property type="component" value="Unassembled WGS sequence"/>
</dbReference>
<gene>
    <name evidence="1" type="ORF">PILCRDRAFT_337654</name>
</gene>
<dbReference type="HOGENOM" id="CLU_2004772_0_0_1"/>
<dbReference type="AlphaFoldDB" id="A0A0C3G4I0"/>
<protein>
    <submittedName>
        <fullName evidence="1">Uncharacterized protein</fullName>
    </submittedName>
</protein>
<keyword evidence="2" id="KW-1185">Reference proteome</keyword>
<reference evidence="2" key="2">
    <citation type="submission" date="2015-01" db="EMBL/GenBank/DDBJ databases">
        <title>Evolutionary Origins and Diversification of the Mycorrhizal Mutualists.</title>
        <authorList>
            <consortium name="DOE Joint Genome Institute"/>
            <consortium name="Mycorrhizal Genomics Consortium"/>
            <person name="Kohler A."/>
            <person name="Kuo A."/>
            <person name="Nagy L.G."/>
            <person name="Floudas D."/>
            <person name="Copeland A."/>
            <person name="Barry K.W."/>
            <person name="Cichocki N."/>
            <person name="Veneault-Fourrey C."/>
            <person name="LaButti K."/>
            <person name="Lindquist E.A."/>
            <person name="Lipzen A."/>
            <person name="Lundell T."/>
            <person name="Morin E."/>
            <person name="Murat C."/>
            <person name="Riley R."/>
            <person name="Ohm R."/>
            <person name="Sun H."/>
            <person name="Tunlid A."/>
            <person name="Henrissat B."/>
            <person name="Grigoriev I.V."/>
            <person name="Hibbett D.S."/>
            <person name="Martin F."/>
        </authorList>
    </citation>
    <scope>NUCLEOTIDE SEQUENCE [LARGE SCALE GENOMIC DNA]</scope>
    <source>
        <strain evidence="2">F 1598</strain>
    </source>
</reference>
<evidence type="ECO:0000313" key="2">
    <source>
        <dbReference type="Proteomes" id="UP000054166"/>
    </source>
</evidence>
<evidence type="ECO:0000313" key="1">
    <source>
        <dbReference type="EMBL" id="KIM85566.1"/>
    </source>
</evidence>
<organism evidence="1 2">
    <name type="scientific">Piloderma croceum (strain F 1598)</name>
    <dbReference type="NCBI Taxonomy" id="765440"/>
    <lineage>
        <taxon>Eukaryota</taxon>
        <taxon>Fungi</taxon>
        <taxon>Dikarya</taxon>
        <taxon>Basidiomycota</taxon>
        <taxon>Agaricomycotina</taxon>
        <taxon>Agaricomycetes</taxon>
        <taxon>Agaricomycetidae</taxon>
        <taxon>Atheliales</taxon>
        <taxon>Atheliaceae</taxon>
        <taxon>Piloderma</taxon>
    </lineage>
</organism>
<proteinExistence type="predicted"/>
<dbReference type="EMBL" id="KN832984">
    <property type="protein sequence ID" value="KIM85566.1"/>
    <property type="molecule type" value="Genomic_DNA"/>
</dbReference>
<name>A0A0C3G4I0_PILCF</name>
<sequence length="124" mass="14012">MSCHIGIDGNINMIEVRQGSESRDLNRPKVYIDHSISRVLPESALLLSSEPDNFDKVHVTGDQHEIQSDNTVAGSKCSTTKDQPVALYIDVAAKYHIKAEYLYIRNSQNKKRESRERERGNVIA</sequence>